<dbReference type="AlphaFoldDB" id="A0A433XP56"/>
<dbReference type="EMBL" id="RZNX01000001">
    <property type="protein sequence ID" value="RUT35865.1"/>
    <property type="molecule type" value="Genomic_DNA"/>
</dbReference>
<comment type="caution">
    <text evidence="1">The sequence shown here is derived from an EMBL/GenBank/DDBJ whole genome shotgun (WGS) entry which is preliminary data.</text>
</comment>
<dbReference type="Proteomes" id="UP000272464">
    <property type="component" value="Unassembled WGS sequence"/>
</dbReference>
<protein>
    <submittedName>
        <fullName evidence="1">Uncharacterized protein</fullName>
    </submittedName>
</protein>
<sequence length="277" mass="31422">MVPVAKPLNRSPEVRATYIWEAGDAVNRPDEVLAFAKSKRINVLYLHINTDYKLAAYRPFMKGAWNAGIEVHAMGGNGSLAFTENRPQITKLINYVKDYNRQAEPEERFFGIHYDIEPWVLPLWYSATDRVISEWTGNMNYFIGEVKKDSKLQTSVDLAAWVDRYKVNNDGGISISKWFIQKMDHVTIMDFRNYASGTGGIADMAKEELAFGNELGKPIILAIETKVSSEGPYVSFYQLGSAILERELAKLPALLTNYKSYSGIAVHAYEYWKSLKP</sequence>
<evidence type="ECO:0000313" key="1">
    <source>
        <dbReference type="EMBL" id="RUT35865.1"/>
    </source>
</evidence>
<evidence type="ECO:0000313" key="2">
    <source>
        <dbReference type="Proteomes" id="UP000272464"/>
    </source>
</evidence>
<keyword evidence="2" id="KW-1185">Reference proteome</keyword>
<reference evidence="1 2" key="1">
    <citation type="submission" date="2018-12" db="EMBL/GenBank/DDBJ databases">
        <authorList>
            <person name="Sun L."/>
            <person name="Chen Z."/>
        </authorList>
    </citation>
    <scope>NUCLEOTIDE SEQUENCE [LARGE SCALE GENOMIC DNA]</scope>
    <source>
        <strain evidence="1 2">3-5-3</strain>
    </source>
</reference>
<accession>A0A433XP56</accession>
<organism evidence="1 2">
    <name type="scientific">Paenibacillus zeisoli</name>
    <dbReference type="NCBI Taxonomy" id="2496267"/>
    <lineage>
        <taxon>Bacteria</taxon>
        <taxon>Bacillati</taxon>
        <taxon>Bacillota</taxon>
        <taxon>Bacilli</taxon>
        <taxon>Bacillales</taxon>
        <taxon>Paenibacillaceae</taxon>
        <taxon>Paenibacillus</taxon>
    </lineage>
</organism>
<gene>
    <name evidence="1" type="ORF">EJP77_02325</name>
</gene>
<proteinExistence type="predicted"/>
<dbReference type="OrthoDB" id="7054537at2"/>
<name>A0A433XP56_9BACL</name>